<dbReference type="EMBL" id="CM008050">
    <property type="protein sequence ID" value="PVH38513.1"/>
    <property type="molecule type" value="Genomic_DNA"/>
</dbReference>
<name>A0A2T8ILG8_9POAL</name>
<dbReference type="Proteomes" id="UP000243499">
    <property type="component" value="Chromosome 5"/>
</dbReference>
<evidence type="ECO:0000313" key="2">
    <source>
        <dbReference type="EMBL" id="PVH38513.1"/>
    </source>
</evidence>
<protein>
    <submittedName>
        <fullName evidence="2">Uncharacterized protein</fullName>
    </submittedName>
</protein>
<feature type="region of interest" description="Disordered" evidence="1">
    <location>
        <begin position="40"/>
        <end position="84"/>
    </location>
</feature>
<proteinExistence type="predicted"/>
<accession>A0A2T8ILG8</accession>
<reference evidence="2" key="1">
    <citation type="submission" date="2018-04" db="EMBL/GenBank/DDBJ databases">
        <title>WGS assembly of Panicum hallii.</title>
        <authorList>
            <person name="Lovell J."/>
            <person name="Jenkins J."/>
            <person name="Lowry D."/>
            <person name="Mamidi S."/>
            <person name="Sreedasyam A."/>
            <person name="Weng X."/>
            <person name="Barry K."/>
            <person name="Bonette J."/>
            <person name="Campitelli B."/>
            <person name="Daum C."/>
            <person name="Gordon S."/>
            <person name="Gould B."/>
            <person name="Lipzen A."/>
            <person name="Macqueen A."/>
            <person name="Palacio-Mejia J."/>
            <person name="Plott C."/>
            <person name="Shakirov E."/>
            <person name="Shu S."/>
            <person name="Yoshinaga Y."/>
            <person name="Zane M."/>
            <person name="Rokhsar D."/>
            <person name="Grimwood J."/>
            <person name="Schmutz J."/>
            <person name="Juenger T."/>
        </authorList>
    </citation>
    <scope>NUCLEOTIDE SEQUENCE [LARGE SCALE GENOMIC DNA]</scope>
    <source>
        <strain evidence="2">FIL2</strain>
    </source>
</reference>
<dbReference type="AlphaFoldDB" id="A0A2T8ILG8"/>
<sequence length="84" mass="9215">MKTSRPSFAHSRWAARLDGGARDDGRRCCRGHVGCKRAELRAAAAESRGAEEDATSSEGRRPHGSSRCNGSKEDDDSDLRDPWK</sequence>
<gene>
    <name evidence="2" type="ORF">PAHAL_5G274700</name>
</gene>
<dbReference type="Gramene" id="PVH38513">
    <property type="protein sequence ID" value="PVH38513"/>
    <property type="gene ID" value="PAHAL_5G274700"/>
</dbReference>
<evidence type="ECO:0000256" key="1">
    <source>
        <dbReference type="SAM" id="MobiDB-lite"/>
    </source>
</evidence>
<organism evidence="2">
    <name type="scientific">Panicum hallii</name>
    <dbReference type="NCBI Taxonomy" id="206008"/>
    <lineage>
        <taxon>Eukaryota</taxon>
        <taxon>Viridiplantae</taxon>
        <taxon>Streptophyta</taxon>
        <taxon>Embryophyta</taxon>
        <taxon>Tracheophyta</taxon>
        <taxon>Spermatophyta</taxon>
        <taxon>Magnoliopsida</taxon>
        <taxon>Liliopsida</taxon>
        <taxon>Poales</taxon>
        <taxon>Poaceae</taxon>
        <taxon>PACMAD clade</taxon>
        <taxon>Panicoideae</taxon>
        <taxon>Panicodae</taxon>
        <taxon>Paniceae</taxon>
        <taxon>Panicinae</taxon>
        <taxon>Panicum</taxon>
        <taxon>Panicum sect. Panicum</taxon>
    </lineage>
</organism>